<comment type="caution">
    <text evidence="7">The sequence shown here is derived from an EMBL/GenBank/DDBJ whole genome shotgun (WGS) entry which is preliminary data.</text>
</comment>
<name>A0A178M9H7_9CHLR</name>
<keyword evidence="3 6" id="KW-0812">Transmembrane</keyword>
<protein>
    <submittedName>
        <fullName evidence="7">PUCC protein</fullName>
    </submittedName>
</protein>
<keyword evidence="4 6" id="KW-1133">Transmembrane helix</keyword>
<dbReference type="Proteomes" id="UP000078287">
    <property type="component" value="Unassembled WGS sequence"/>
</dbReference>
<dbReference type="InterPro" id="IPR036259">
    <property type="entry name" value="MFS_trans_sf"/>
</dbReference>
<feature type="transmembrane region" description="Helical" evidence="6">
    <location>
        <begin position="102"/>
        <end position="131"/>
    </location>
</feature>
<reference evidence="7 8" key="1">
    <citation type="submission" date="2016-04" db="EMBL/GenBank/DDBJ databases">
        <title>Chloroflexus islandicus sp. nov., a thermophilic filamentous anoxygenic phototrophic bacterium from geyser Strokkur (Iceland).</title>
        <authorList>
            <person name="Gaisin V.A."/>
            <person name="Kalashnikov A.M."/>
            <person name="Sukhacheva M.V."/>
            <person name="Grouzdev D.S."/>
            <person name="Ivanov T.M."/>
            <person name="Kuznetsov B."/>
            <person name="Gorlenko V.M."/>
        </authorList>
    </citation>
    <scope>NUCLEOTIDE SEQUENCE [LARGE SCALE GENOMIC DNA]</scope>
    <source>
        <strain evidence="8">isl-2</strain>
    </source>
</reference>
<feature type="transmembrane region" description="Helical" evidence="6">
    <location>
        <begin position="228"/>
        <end position="246"/>
    </location>
</feature>
<feature type="transmembrane region" description="Helical" evidence="6">
    <location>
        <begin position="35"/>
        <end position="55"/>
    </location>
</feature>
<evidence type="ECO:0000256" key="2">
    <source>
        <dbReference type="ARBA" id="ARBA00008412"/>
    </source>
</evidence>
<comment type="similarity">
    <text evidence="2">Belongs to the PucC family.</text>
</comment>
<dbReference type="RefSeq" id="WP_066789116.1">
    <property type="nucleotide sequence ID" value="NZ_LWQS01000065.1"/>
</dbReference>
<evidence type="ECO:0000256" key="4">
    <source>
        <dbReference type="ARBA" id="ARBA00022989"/>
    </source>
</evidence>
<feature type="transmembrane region" description="Helical" evidence="6">
    <location>
        <begin position="174"/>
        <end position="196"/>
    </location>
</feature>
<dbReference type="PIRSF" id="PIRSF016565">
    <property type="entry name" value="PucC"/>
    <property type="match status" value="1"/>
</dbReference>
<dbReference type="EMBL" id="LWQS01000065">
    <property type="protein sequence ID" value="OAN44544.1"/>
    <property type="molecule type" value="Genomic_DNA"/>
</dbReference>
<evidence type="ECO:0000256" key="3">
    <source>
        <dbReference type="ARBA" id="ARBA00022692"/>
    </source>
</evidence>
<keyword evidence="5 6" id="KW-0472">Membrane</keyword>
<dbReference type="InterPro" id="IPR004896">
    <property type="entry name" value="PucC-rel"/>
</dbReference>
<dbReference type="CDD" id="cd06176">
    <property type="entry name" value="MFS_BCD_PucC-like"/>
    <property type="match status" value="1"/>
</dbReference>
<dbReference type="PANTHER" id="PTHR23538">
    <property type="entry name" value="44.5 KD BACTERIOCHLOROPHYLL SYNTHASE SUBUNIT"/>
    <property type="match status" value="1"/>
</dbReference>
<gene>
    <name evidence="7" type="ORF">A6A03_16505</name>
</gene>
<dbReference type="Pfam" id="PF03209">
    <property type="entry name" value="PUCC"/>
    <property type="match status" value="1"/>
</dbReference>
<evidence type="ECO:0000256" key="6">
    <source>
        <dbReference type="SAM" id="Phobius"/>
    </source>
</evidence>
<dbReference type="OrthoDB" id="144773at2"/>
<dbReference type="GO" id="GO:0016020">
    <property type="term" value="C:membrane"/>
    <property type="evidence" value="ECO:0007669"/>
    <property type="project" value="UniProtKB-SubCell"/>
</dbReference>
<evidence type="ECO:0000256" key="5">
    <source>
        <dbReference type="ARBA" id="ARBA00023136"/>
    </source>
</evidence>
<feature type="transmembrane region" description="Helical" evidence="6">
    <location>
        <begin position="352"/>
        <end position="375"/>
    </location>
</feature>
<accession>A0A178M9H7</accession>
<dbReference type="PANTHER" id="PTHR23538:SF1">
    <property type="entry name" value="44.5 KD BACTERIOCHLOROPHYLL SYNTHASE SUBUNIT"/>
    <property type="match status" value="1"/>
</dbReference>
<feature type="transmembrane region" description="Helical" evidence="6">
    <location>
        <begin position="76"/>
        <end position="96"/>
    </location>
</feature>
<dbReference type="SUPFAM" id="SSF103473">
    <property type="entry name" value="MFS general substrate transporter"/>
    <property type="match status" value="1"/>
</dbReference>
<evidence type="ECO:0000256" key="1">
    <source>
        <dbReference type="ARBA" id="ARBA00004141"/>
    </source>
</evidence>
<proteinExistence type="inferred from homology"/>
<dbReference type="InterPro" id="IPR026036">
    <property type="entry name" value="PucC"/>
</dbReference>
<evidence type="ECO:0000313" key="7">
    <source>
        <dbReference type="EMBL" id="OAN44544.1"/>
    </source>
</evidence>
<dbReference type="Gene3D" id="1.20.1250.20">
    <property type="entry name" value="MFS general substrate transporter like domains"/>
    <property type="match status" value="1"/>
</dbReference>
<feature type="transmembrane region" description="Helical" evidence="6">
    <location>
        <begin position="387"/>
        <end position="410"/>
    </location>
</feature>
<keyword evidence="8" id="KW-1185">Reference proteome</keyword>
<dbReference type="AlphaFoldDB" id="A0A178M9H7"/>
<feature type="transmembrane region" description="Helical" evidence="6">
    <location>
        <begin position="294"/>
        <end position="313"/>
    </location>
</feature>
<evidence type="ECO:0000313" key="8">
    <source>
        <dbReference type="Proteomes" id="UP000078287"/>
    </source>
</evidence>
<feature type="transmembrane region" description="Helical" evidence="6">
    <location>
        <begin position="143"/>
        <end position="162"/>
    </location>
</feature>
<dbReference type="STRING" id="1707952.A6A03_16505"/>
<feature type="transmembrane region" description="Helical" evidence="6">
    <location>
        <begin position="266"/>
        <end position="287"/>
    </location>
</feature>
<feature type="transmembrane region" description="Helical" evidence="6">
    <location>
        <begin position="319"/>
        <end position="340"/>
    </location>
</feature>
<sequence length="432" mass="45983">MSWFKMIRLGMLHVAVAISLVPITGVLNRIMIHELGIMASVVAALIILPHLFSPIQVLIGQFSDRHPIWGYRRTPYIALGILLCVVGAALTPFAAFAMDANFWPGLALALIIFGMWGIGFNTAVVSYLSLASDMSPSHLRSRTIAVMWFMMITAVIGTAIGAGRALEHYTPERLIEVFAIAAGIALTIGALGLIGLEPRNATPVSHEERHSAADSVRTVLGDPLARRFFIYLMFMLSAILGQDVLLEPYGAQAFGLSVRETTQLTATWGGATLLALLLHGIFFSRWLTNKRGAMLGGAIAATGLTLIALSGILHIQPLFVPAVALLGFGTGIATATNLALMLDMTTPQQVGLFIGAWGVADAAARGLGNLLAGMLRDITALVVGPTSAYATVFLVEALILCTALVMLRTIDVSAFRSQRRELGQLVAVIGDA</sequence>
<organism evidence="7 8">
    <name type="scientific">Chloroflexus islandicus</name>
    <dbReference type="NCBI Taxonomy" id="1707952"/>
    <lineage>
        <taxon>Bacteria</taxon>
        <taxon>Bacillati</taxon>
        <taxon>Chloroflexota</taxon>
        <taxon>Chloroflexia</taxon>
        <taxon>Chloroflexales</taxon>
        <taxon>Chloroflexineae</taxon>
        <taxon>Chloroflexaceae</taxon>
        <taxon>Chloroflexus</taxon>
    </lineage>
</organism>
<comment type="subcellular location">
    <subcellularLocation>
        <location evidence="1">Membrane</location>
        <topology evidence="1">Multi-pass membrane protein</topology>
    </subcellularLocation>
</comment>